<evidence type="ECO:0000256" key="1">
    <source>
        <dbReference type="SAM" id="Phobius"/>
    </source>
</evidence>
<feature type="transmembrane region" description="Helical" evidence="1">
    <location>
        <begin position="24"/>
        <end position="47"/>
    </location>
</feature>
<accession>A0A2Z3HY70</accession>
<feature type="domain" description="DUF6644" evidence="2">
    <location>
        <begin position="30"/>
        <end position="156"/>
    </location>
</feature>
<dbReference type="InterPro" id="IPR046586">
    <property type="entry name" value="DUF6644"/>
</dbReference>
<feature type="transmembrane region" description="Helical" evidence="1">
    <location>
        <begin position="68"/>
        <end position="88"/>
    </location>
</feature>
<evidence type="ECO:0000313" key="3">
    <source>
        <dbReference type="EMBL" id="AWM78291.1"/>
    </source>
</evidence>
<dbReference type="OrthoDB" id="7209898at2"/>
<dbReference type="Pfam" id="PF20349">
    <property type="entry name" value="DUF6644"/>
    <property type="match status" value="1"/>
</dbReference>
<evidence type="ECO:0000259" key="2">
    <source>
        <dbReference type="Pfam" id="PF20349"/>
    </source>
</evidence>
<gene>
    <name evidence="3" type="ORF">HYN04_11320</name>
</gene>
<sequence length="156" mass="16645">MSLYALCEAIEATALSAAIRESLWLFPVIEAVHLVGLAILGGSLFVVDLRLMGAGLTRQSIAEVEQGARAWFLGALTLMLTTGVLLGISEAVKLYDRPAFFLKMITLTLGLLLAFTARRALIARNPRGGAFSFAVGALSTCLWLTTAVAGRWIGFS</sequence>
<dbReference type="RefSeq" id="WP_110450857.1">
    <property type="nucleotide sequence ID" value="NZ_CP029479.1"/>
</dbReference>
<feature type="transmembrane region" description="Helical" evidence="1">
    <location>
        <begin position="129"/>
        <end position="153"/>
    </location>
</feature>
<keyword evidence="1" id="KW-0472">Membrane</keyword>
<keyword evidence="4" id="KW-1185">Reference proteome</keyword>
<evidence type="ECO:0000313" key="4">
    <source>
        <dbReference type="Proteomes" id="UP000247763"/>
    </source>
</evidence>
<feature type="transmembrane region" description="Helical" evidence="1">
    <location>
        <begin position="100"/>
        <end position="117"/>
    </location>
</feature>
<dbReference type="Proteomes" id="UP000247763">
    <property type="component" value="Chromosome"/>
</dbReference>
<dbReference type="AlphaFoldDB" id="A0A2Z3HY70"/>
<name>A0A2Z3HY70_9CAUL</name>
<organism evidence="3 4">
    <name type="scientific">Phenylobacterium parvum</name>
    <dbReference type="NCBI Taxonomy" id="2201350"/>
    <lineage>
        <taxon>Bacteria</taxon>
        <taxon>Pseudomonadati</taxon>
        <taxon>Pseudomonadota</taxon>
        <taxon>Alphaproteobacteria</taxon>
        <taxon>Caulobacterales</taxon>
        <taxon>Caulobacteraceae</taxon>
        <taxon>Phenylobacterium</taxon>
    </lineage>
</organism>
<keyword evidence="1" id="KW-1133">Transmembrane helix</keyword>
<protein>
    <recommendedName>
        <fullName evidence="2">DUF6644 domain-containing protein</fullName>
    </recommendedName>
</protein>
<keyword evidence="1" id="KW-0812">Transmembrane</keyword>
<reference evidence="4" key="1">
    <citation type="submission" date="2018-05" db="EMBL/GenBank/DDBJ databases">
        <title>Genome sequencing of Phenylobacterium sp. HYN0004.</title>
        <authorList>
            <person name="Yi H."/>
            <person name="Baek C."/>
        </authorList>
    </citation>
    <scope>NUCLEOTIDE SEQUENCE [LARGE SCALE GENOMIC DNA]</scope>
    <source>
        <strain evidence="4">HYN0004</strain>
    </source>
</reference>
<dbReference type="KEGG" id="phb:HYN04_11320"/>
<proteinExistence type="predicted"/>
<dbReference type="EMBL" id="CP029479">
    <property type="protein sequence ID" value="AWM78291.1"/>
    <property type="molecule type" value="Genomic_DNA"/>
</dbReference>